<dbReference type="AlphaFoldDB" id="A0AAD9F447"/>
<reference evidence="2" key="1">
    <citation type="submission" date="2023-04" db="EMBL/GenBank/DDBJ databases">
        <title>Chromosome-level genome of Chaenocephalus aceratus.</title>
        <authorList>
            <person name="Park H."/>
        </authorList>
    </citation>
    <scope>NUCLEOTIDE SEQUENCE</scope>
    <source>
        <strain evidence="2">DE</strain>
        <tissue evidence="2">Muscle</tissue>
    </source>
</reference>
<dbReference type="Proteomes" id="UP001228049">
    <property type="component" value="Unassembled WGS sequence"/>
</dbReference>
<evidence type="ECO:0000313" key="2">
    <source>
        <dbReference type="EMBL" id="KAK1888379.1"/>
    </source>
</evidence>
<keyword evidence="3" id="KW-1185">Reference proteome</keyword>
<feature type="non-terminal residue" evidence="2">
    <location>
        <position position="1"/>
    </location>
</feature>
<dbReference type="EMBL" id="JASDAP010000018">
    <property type="protein sequence ID" value="KAK1888379.1"/>
    <property type="molecule type" value="Genomic_DNA"/>
</dbReference>
<evidence type="ECO:0000256" key="1">
    <source>
        <dbReference type="SAM" id="MobiDB-lite"/>
    </source>
</evidence>
<evidence type="ECO:0000313" key="3">
    <source>
        <dbReference type="Proteomes" id="UP001228049"/>
    </source>
</evidence>
<sequence>VCEGPAGRGGVSTSLAGGKGTCSHIPLPERGSSTNKVVGGADLTNSYHHEA</sequence>
<feature type="compositionally biased region" description="Gly residues" evidence="1">
    <location>
        <begin position="1"/>
        <end position="10"/>
    </location>
</feature>
<protein>
    <submittedName>
        <fullName evidence="2">Protein dispatched like 1</fullName>
    </submittedName>
</protein>
<proteinExistence type="predicted"/>
<name>A0AAD9F447_DISEL</name>
<organism evidence="2 3">
    <name type="scientific">Dissostichus eleginoides</name>
    <name type="common">Patagonian toothfish</name>
    <name type="synonym">Dissostichus amissus</name>
    <dbReference type="NCBI Taxonomy" id="100907"/>
    <lineage>
        <taxon>Eukaryota</taxon>
        <taxon>Metazoa</taxon>
        <taxon>Chordata</taxon>
        <taxon>Craniata</taxon>
        <taxon>Vertebrata</taxon>
        <taxon>Euteleostomi</taxon>
        <taxon>Actinopterygii</taxon>
        <taxon>Neopterygii</taxon>
        <taxon>Teleostei</taxon>
        <taxon>Neoteleostei</taxon>
        <taxon>Acanthomorphata</taxon>
        <taxon>Eupercaria</taxon>
        <taxon>Perciformes</taxon>
        <taxon>Notothenioidei</taxon>
        <taxon>Nototheniidae</taxon>
        <taxon>Dissostichus</taxon>
    </lineage>
</organism>
<feature type="region of interest" description="Disordered" evidence="1">
    <location>
        <begin position="1"/>
        <end position="51"/>
    </location>
</feature>
<comment type="caution">
    <text evidence="2">The sequence shown here is derived from an EMBL/GenBank/DDBJ whole genome shotgun (WGS) entry which is preliminary data.</text>
</comment>
<feature type="non-terminal residue" evidence="2">
    <location>
        <position position="51"/>
    </location>
</feature>
<accession>A0AAD9F447</accession>
<gene>
    <name evidence="2" type="ORF">KUDE01_029162</name>
</gene>